<name>A0ABV2TQK0_9RHOO</name>
<comment type="caution">
    <text evidence="1">The sequence shown here is derived from an EMBL/GenBank/DDBJ whole genome shotgun (WGS) entry which is preliminary data.</text>
</comment>
<organism evidence="1 2">
    <name type="scientific">Uliginosibacterium flavum</name>
    <dbReference type="NCBI Taxonomy" id="1396831"/>
    <lineage>
        <taxon>Bacteria</taxon>
        <taxon>Pseudomonadati</taxon>
        <taxon>Pseudomonadota</taxon>
        <taxon>Betaproteobacteria</taxon>
        <taxon>Rhodocyclales</taxon>
        <taxon>Zoogloeaceae</taxon>
        <taxon>Uliginosibacterium</taxon>
    </lineage>
</organism>
<reference evidence="1 2" key="1">
    <citation type="submission" date="2024-07" db="EMBL/GenBank/DDBJ databases">
        <title>Uliginosibacterium flavum JJ3220;KACC:17644.</title>
        <authorList>
            <person name="Kim M.K."/>
        </authorList>
    </citation>
    <scope>NUCLEOTIDE SEQUENCE [LARGE SCALE GENOMIC DNA]</scope>
    <source>
        <strain evidence="1 2">KACC:17644</strain>
    </source>
</reference>
<proteinExistence type="predicted"/>
<keyword evidence="2" id="KW-1185">Reference proteome</keyword>
<sequence length="54" mass="5992">MIALRRSASRSASARFKPMPLVAVLLSLIGRRAPRRCAAPDPEWERDEPMTGLS</sequence>
<accession>A0ABV2TQK0</accession>
<gene>
    <name evidence="1" type="ORF">ABXR19_16585</name>
</gene>
<dbReference type="RefSeq" id="WP_354602267.1">
    <property type="nucleotide sequence ID" value="NZ_JBEWZI010000022.1"/>
</dbReference>
<evidence type="ECO:0000313" key="1">
    <source>
        <dbReference type="EMBL" id="MET7015810.1"/>
    </source>
</evidence>
<dbReference type="Proteomes" id="UP001549691">
    <property type="component" value="Unassembled WGS sequence"/>
</dbReference>
<evidence type="ECO:0000313" key="2">
    <source>
        <dbReference type="Proteomes" id="UP001549691"/>
    </source>
</evidence>
<protein>
    <submittedName>
        <fullName evidence="1">Uncharacterized protein</fullName>
    </submittedName>
</protein>
<dbReference type="EMBL" id="JBEWZI010000022">
    <property type="protein sequence ID" value="MET7015810.1"/>
    <property type="molecule type" value="Genomic_DNA"/>
</dbReference>